<evidence type="ECO:0000256" key="8">
    <source>
        <dbReference type="ARBA" id="ARBA00022882"/>
    </source>
</evidence>
<evidence type="ECO:0000256" key="10">
    <source>
        <dbReference type="ARBA" id="ARBA00023065"/>
    </source>
</evidence>
<dbReference type="InterPro" id="IPR002035">
    <property type="entry name" value="VWF_A"/>
</dbReference>
<name>A0AA36CNJ4_9BILA</name>
<keyword evidence="8" id="KW-0851">Voltage-gated channel</keyword>
<dbReference type="EMBL" id="CATQJA010002573">
    <property type="protein sequence ID" value="CAJ0571581.1"/>
    <property type="molecule type" value="Genomic_DNA"/>
</dbReference>
<proteinExistence type="predicted"/>
<organism evidence="15 16">
    <name type="scientific">Mesorhabditis spiculigera</name>
    <dbReference type="NCBI Taxonomy" id="96644"/>
    <lineage>
        <taxon>Eukaryota</taxon>
        <taxon>Metazoa</taxon>
        <taxon>Ecdysozoa</taxon>
        <taxon>Nematoda</taxon>
        <taxon>Chromadorea</taxon>
        <taxon>Rhabditida</taxon>
        <taxon>Rhabditina</taxon>
        <taxon>Rhabditomorpha</taxon>
        <taxon>Rhabditoidea</taxon>
        <taxon>Rhabditidae</taxon>
        <taxon>Mesorhabditinae</taxon>
        <taxon>Mesorhabditis</taxon>
    </lineage>
</organism>
<dbReference type="PROSITE" id="PS50234">
    <property type="entry name" value="VWFA"/>
    <property type="match status" value="1"/>
</dbReference>
<keyword evidence="6" id="KW-0732">Signal</keyword>
<evidence type="ECO:0000313" key="15">
    <source>
        <dbReference type="EMBL" id="CAJ0571581.1"/>
    </source>
</evidence>
<feature type="domain" description="VWFA" evidence="14">
    <location>
        <begin position="1004"/>
        <end position="1196"/>
    </location>
</feature>
<dbReference type="PANTHER" id="PTHR10166">
    <property type="entry name" value="VOLTAGE-DEPENDENT CALCIUM CHANNEL SUBUNIT ALPHA-2/DELTA-RELATED"/>
    <property type="match status" value="1"/>
</dbReference>
<keyword evidence="16" id="KW-1185">Reference proteome</keyword>
<sequence length="1622" mass="185075">MERILELLDIGSYQELADREDCATFLLSPAVCSLETLHIQQSFRILPFFGDHGAKDLLVQAYDEPTVVEWEALVWFVLTRIVAWLEERVEIDKIHLLVGGDESCPEEAEVMTQITNQIARLVLRRPDRGWIDRTYEGLNLVLRTSDGQALVFYWDAADSSLLLLRSEYNFRRGRCFGSFERNAKALAEIRELMRDWQIQIKQNPVRVAETKEKLKLECAKFNDYNRGATTQDLLIDAIWRSTSQRRSPWARCGENNTILRSATYPDQRSIRFTVSTDPEETQTSMLELEQVYNSYGLAMYPPLPFKLPRPAVVIERLYGIHKLTYTDVTIFLRMFLANSTVQEVRYPLWWFGNRFWLSLNMKMTHICVSTAQIDVPELLEFIDHFRPTSFYTNDLFEDSDGYPVPELGRGFLSDPLVCSLEKLHIYSYSGDLCWLYPLRARDIVMGLTDRRYTTKLGQQPIFDFLSRKIRNWLSGTEEIDKIHLCTDLRLFAKDSIEFRPFFKALPFLISSKVGWVDQTYDGMPLILRASDGQALLMFFASGDRSIYLIRCEYNFRRGRCLGSFERNEKALQKIRGLMSIASRLSSQNPELAKDAKEKLREECIKFNKYNEGATELDLLTDSIWRSKGSGIRLGRRAIRLAMGSLGMSHIRWISPSAIADGDIRKEQDYSVNVLSFRHAILLHFPHQIIDDGELNILYQAFTADIQDQKAEYPYVFVEVWKRIAPRVEKRRMLIVDRDLDNIINSDMFNRRHRTSDDAKEKKQTMKPRIVCISVCLYILSTLSSTVSSNDGGKRALNTLAELIVDNFNNHSHANVLQKGVEEVEPRLRIRSESAESSLISATSRLTKLFADRKAALLRIVKAANATLQFYKEPLLTPINIGTQDNPNSTCASQLAAMQIRDVHFHNPLTDYNRSGVHLNVESYVCDGAVIRDYEWTKTAKIEETFEENRNDWPDIGYQYIGTYTGLTRMFPSRPWILDPPSITVDLFDPRFRPWFTQAESIPKDVVFLIDFSGSMKGPTMHLAKVTIMYIMSTLTPNDYFYGVSFQDSFRPILPCSNISFLPATTANKKIFYETLATIEEKEQANLGPPLNFTLEKLREYIRTESPISTRSGGHKLAMFFTDGIDEFPERVVDEQVHNFKGEPVRIYGYAVGFGTGPLESLHRLACLTNASSAVVDSISDVKAQGRAHLDHLSRQKGRRMQQQKLKPTVTWSSLYQDAQGIGPVISVSSPIAAGPADIWRGHTMAGIAAIDIHISEITSKLPTGEQLYAFVVDNNGILIYHPQLLIPKTEVHAVRRSACYDAASVKSKAGAGLKVQYGLSDERVFRLVGLIDSISTVDMLDLEERTVASEELRNRIIDQKCDEKPIQDGLVEYYCAEIKGSPFTLIIVNHHERQSITVSPTDENEEGKEFDQPTLEHNMVSTIITNRELCQWSLDAIAPKERPGHILSHPKCGDDPQRDTVRAMLDLLAPWIDSWPESLGNVSCPEVPFPSTIPSRYFVVSFAHTRARATSYYPQCAIETMKVVTKRLDKQGYTKKNSTELEFSLLGTDLMVTKSFADKYGNRIGTAGVVWRRDFVEKIFANWTAANAKLWKDFKSLVKQKHVSEYVYTEVRYSPSAGKPPV</sequence>
<dbReference type="InterPro" id="IPR051173">
    <property type="entry name" value="Ca_channel_alpha-2/delta"/>
</dbReference>
<keyword evidence="11" id="KW-0472">Membrane</keyword>
<dbReference type="PANTHER" id="PTHR10166:SF65">
    <property type="entry name" value="VWFA DOMAIN-CONTAINING PROTEIN"/>
    <property type="match status" value="1"/>
</dbReference>
<evidence type="ECO:0000256" key="7">
    <source>
        <dbReference type="ARBA" id="ARBA00022837"/>
    </source>
</evidence>
<dbReference type="SMART" id="SM00327">
    <property type="entry name" value="VWA"/>
    <property type="match status" value="1"/>
</dbReference>
<evidence type="ECO:0000256" key="4">
    <source>
        <dbReference type="ARBA" id="ARBA00022673"/>
    </source>
</evidence>
<feature type="non-terminal residue" evidence="15">
    <location>
        <position position="1"/>
    </location>
</feature>
<evidence type="ECO:0000313" key="16">
    <source>
        <dbReference type="Proteomes" id="UP001177023"/>
    </source>
</evidence>
<evidence type="ECO:0000256" key="9">
    <source>
        <dbReference type="ARBA" id="ARBA00022989"/>
    </source>
</evidence>
<dbReference type="Pfam" id="PF00092">
    <property type="entry name" value="VWA"/>
    <property type="match status" value="1"/>
</dbReference>
<evidence type="ECO:0000256" key="12">
    <source>
        <dbReference type="ARBA" id="ARBA00023180"/>
    </source>
</evidence>
<evidence type="ECO:0000256" key="2">
    <source>
        <dbReference type="ARBA" id="ARBA00022448"/>
    </source>
</evidence>
<keyword evidence="13" id="KW-0407">Ion channel</keyword>
<protein>
    <recommendedName>
        <fullName evidence="14">VWFA domain-containing protein</fullName>
    </recommendedName>
</protein>
<keyword evidence="4" id="KW-0107">Calcium channel</keyword>
<keyword evidence="9" id="KW-1133">Transmembrane helix</keyword>
<keyword evidence="7" id="KW-0106">Calcium</keyword>
<evidence type="ECO:0000259" key="14">
    <source>
        <dbReference type="PROSITE" id="PS50234"/>
    </source>
</evidence>
<dbReference type="GO" id="GO:0005245">
    <property type="term" value="F:voltage-gated calcium channel activity"/>
    <property type="evidence" value="ECO:0007669"/>
    <property type="project" value="TreeGrafter"/>
</dbReference>
<evidence type="ECO:0000256" key="5">
    <source>
        <dbReference type="ARBA" id="ARBA00022692"/>
    </source>
</evidence>
<keyword evidence="12" id="KW-0325">Glycoprotein</keyword>
<reference evidence="15" key="1">
    <citation type="submission" date="2023-06" db="EMBL/GenBank/DDBJ databases">
        <authorList>
            <person name="Delattre M."/>
        </authorList>
    </citation>
    <scope>NUCLEOTIDE SEQUENCE</scope>
    <source>
        <strain evidence="15">AF72</strain>
    </source>
</reference>
<comment type="caution">
    <text evidence="15">The sequence shown here is derived from an EMBL/GenBank/DDBJ whole genome shotgun (WGS) entry which is preliminary data.</text>
</comment>
<dbReference type="GO" id="GO:0005891">
    <property type="term" value="C:voltage-gated calcium channel complex"/>
    <property type="evidence" value="ECO:0007669"/>
    <property type="project" value="TreeGrafter"/>
</dbReference>
<gene>
    <name evidence="15" type="ORF">MSPICULIGERA_LOCUS9985</name>
</gene>
<dbReference type="Proteomes" id="UP001177023">
    <property type="component" value="Unassembled WGS sequence"/>
</dbReference>
<dbReference type="SUPFAM" id="SSF53300">
    <property type="entry name" value="vWA-like"/>
    <property type="match status" value="1"/>
</dbReference>
<keyword evidence="10" id="KW-0406">Ion transport</keyword>
<evidence type="ECO:0000256" key="13">
    <source>
        <dbReference type="ARBA" id="ARBA00023303"/>
    </source>
</evidence>
<dbReference type="Gene3D" id="3.30.450.20">
    <property type="entry name" value="PAS domain"/>
    <property type="match status" value="1"/>
</dbReference>
<evidence type="ECO:0000256" key="3">
    <source>
        <dbReference type="ARBA" id="ARBA00022568"/>
    </source>
</evidence>
<dbReference type="Pfam" id="PF08399">
    <property type="entry name" value="VWA_N"/>
    <property type="match status" value="1"/>
</dbReference>
<dbReference type="InterPro" id="IPR036465">
    <property type="entry name" value="vWFA_dom_sf"/>
</dbReference>
<dbReference type="Gene3D" id="3.40.50.410">
    <property type="entry name" value="von Willebrand factor, type A domain"/>
    <property type="match status" value="1"/>
</dbReference>
<evidence type="ECO:0000256" key="11">
    <source>
        <dbReference type="ARBA" id="ARBA00023136"/>
    </source>
</evidence>
<accession>A0AA36CNJ4</accession>
<evidence type="ECO:0000256" key="1">
    <source>
        <dbReference type="ARBA" id="ARBA00004479"/>
    </source>
</evidence>
<keyword evidence="3" id="KW-0109">Calcium transport</keyword>
<evidence type="ECO:0000256" key="6">
    <source>
        <dbReference type="ARBA" id="ARBA00022729"/>
    </source>
</evidence>
<keyword evidence="5" id="KW-0812">Transmembrane</keyword>
<keyword evidence="2" id="KW-0813">Transport</keyword>
<dbReference type="InterPro" id="IPR013608">
    <property type="entry name" value="VWA_N"/>
</dbReference>
<comment type="subcellular location">
    <subcellularLocation>
        <location evidence="1">Membrane</location>
        <topology evidence="1">Single-pass type I membrane protein</topology>
    </subcellularLocation>
</comment>